<dbReference type="AlphaFoldDB" id="A0A9N8VG26"/>
<reference evidence="1" key="1">
    <citation type="submission" date="2021-06" db="EMBL/GenBank/DDBJ databases">
        <authorList>
            <person name="Kallberg Y."/>
            <person name="Tangrot J."/>
            <person name="Rosling A."/>
        </authorList>
    </citation>
    <scope>NUCLEOTIDE SEQUENCE</scope>
    <source>
        <strain evidence="1">CL551</strain>
    </source>
</reference>
<keyword evidence="2" id="KW-1185">Reference proteome</keyword>
<dbReference type="EMBL" id="CAJVPV010000270">
    <property type="protein sequence ID" value="CAG8449469.1"/>
    <property type="molecule type" value="Genomic_DNA"/>
</dbReference>
<name>A0A9N8VG26_9GLOM</name>
<evidence type="ECO:0000313" key="1">
    <source>
        <dbReference type="EMBL" id="CAG8449469.1"/>
    </source>
</evidence>
<protein>
    <submittedName>
        <fullName evidence="1">9029_t:CDS:1</fullName>
    </submittedName>
</protein>
<comment type="caution">
    <text evidence="1">The sequence shown here is derived from an EMBL/GenBank/DDBJ whole genome shotgun (WGS) entry which is preliminary data.</text>
</comment>
<organism evidence="1 2">
    <name type="scientific">Acaulospora morrowiae</name>
    <dbReference type="NCBI Taxonomy" id="94023"/>
    <lineage>
        <taxon>Eukaryota</taxon>
        <taxon>Fungi</taxon>
        <taxon>Fungi incertae sedis</taxon>
        <taxon>Mucoromycota</taxon>
        <taxon>Glomeromycotina</taxon>
        <taxon>Glomeromycetes</taxon>
        <taxon>Diversisporales</taxon>
        <taxon>Acaulosporaceae</taxon>
        <taxon>Acaulospora</taxon>
    </lineage>
</organism>
<sequence>MTGARVDGPKNHSYEGSKVSVTTAVSRNHFSVTHSPQFIPQKLNWNRKGCFGWWLHTVCSQLSAPGINDQIVLDSVESPESSGDAEAPEPFSTDETKIIVARLTRSHSNHHETLLYMCESLTSHIIPSKQQTLTLKPVLPDRLSSMTNCRDNFIYGLRNGTVKLTCRSAIDANG</sequence>
<proteinExistence type="predicted"/>
<dbReference type="Proteomes" id="UP000789342">
    <property type="component" value="Unassembled WGS sequence"/>
</dbReference>
<evidence type="ECO:0000313" key="2">
    <source>
        <dbReference type="Proteomes" id="UP000789342"/>
    </source>
</evidence>
<gene>
    <name evidence="1" type="ORF">AMORRO_LOCUS825</name>
</gene>
<accession>A0A9N8VG26</accession>